<evidence type="ECO:0000256" key="1">
    <source>
        <dbReference type="SAM" id="MobiDB-lite"/>
    </source>
</evidence>
<evidence type="ECO:0000313" key="2">
    <source>
        <dbReference type="EMBL" id="PLW10030.1"/>
    </source>
</evidence>
<dbReference type="EMBL" id="PGCI01000981">
    <property type="protein sequence ID" value="PLW10030.1"/>
    <property type="molecule type" value="Genomic_DNA"/>
</dbReference>
<proteinExistence type="predicted"/>
<evidence type="ECO:0000313" key="3">
    <source>
        <dbReference type="Proteomes" id="UP000235392"/>
    </source>
</evidence>
<reference evidence="2 3" key="1">
    <citation type="submission" date="2017-11" db="EMBL/GenBank/DDBJ databases">
        <title>De novo assembly and phasing of dikaryotic genomes from two isolates of Puccinia coronata f. sp. avenae, the causal agent of oat crown rust.</title>
        <authorList>
            <person name="Miller M.E."/>
            <person name="Zhang Y."/>
            <person name="Omidvar V."/>
            <person name="Sperschneider J."/>
            <person name="Schwessinger B."/>
            <person name="Raley C."/>
            <person name="Palmer J.M."/>
            <person name="Garnica D."/>
            <person name="Upadhyaya N."/>
            <person name="Rathjen J."/>
            <person name="Taylor J.M."/>
            <person name="Park R.F."/>
            <person name="Dodds P.N."/>
            <person name="Hirsch C.D."/>
            <person name="Kianian S.F."/>
            <person name="Figueroa M."/>
        </authorList>
    </citation>
    <scope>NUCLEOTIDE SEQUENCE [LARGE SCALE GENOMIC DNA]</scope>
    <source>
        <strain evidence="2">12SD80</strain>
    </source>
</reference>
<dbReference type="AlphaFoldDB" id="A0A2N5S9W2"/>
<feature type="compositionally biased region" description="Acidic residues" evidence="1">
    <location>
        <begin position="106"/>
        <end position="115"/>
    </location>
</feature>
<sequence length="171" mass="18480">MTATINSIFHQKNGKDSNLADAHVQCFCHKIALILSSGLKAIDLPTEILTKQNKTLGFVPAMGTISKADGPLRLIQQRNLLAKHQTTTQKTMLLPDGYSGASDSGSELEDSETQVEESGGSQSKSKILVILNKINSVIQRITSSAAKDSRFKVWCEKLDYKGPSLIAGHGI</sequence>
<accession>A0A2N5S9W2</accession>
<name>A0A2N5S9W2_9BASI</name>
<protein>
    <submittedName>
        <fullName evidence="2">Uncharacterized protein</fullName>
    </submittedName>
</protein>
<dbReference type="Proteomes" id="UP000235392">
    <property type="component" value="Unassembled WGS sequence"/>
</dbReference>
<organism evidence="2 3">
    <name type="scientific">Puccinia coronata f. sp. avenae</name>
    <dbReference type="NCBI Taxonomy" id="200324"/>
    <lineage>
        <taxon>Eukaryota</taxon>
        <taxon>Fungi</taxon>
        <taxon>Dikarya</taxon>
        <taxon>Basidiomycota</taxon>
        <taxon>Pucciniomycotina</taxon>
        <taxon>Pucciniomycetes</taxon>
        <taxon>Pucciniales</taxon>
        <taxon>Pucciniaceae</taxon>
        <taxon>Puccinia</taxon>
    </lineage>
</organism>
<gene>
    <name evidence="2" type="ORF">PCASD_23937</name>
</gene>
<feature type="region of interest" description="Disordered" evidence="1">
    <location>
        <begin position="93"/>
        <end position="120"/>
    </location>
</feature>
<comment type="caution">
    <text evidence="2">The sequence shown here is derived from an EMBL/GenBank/DDBJ whole genome shotgun (WGS) entry which is preliminary data.</text>
</comment>